<comment type="catalytic activity">
    <reaction evidence="9">
        <text>3 reduced [flavodoxin] + 2 L-arginine + 4 O2 = 3 oxidized [flavodoxin] + 2 L-citrulline + 2 nitric oxide + 4 H2O + 5 H(+)</text>
        <dbReference type="Rhea" id="RHEA:52324"/>
        <dbReference type="Rhea" id="RHEA-COMP:10622"/>
        <dbReference type="Rhea" id="RHEA-COMP:10623"/>
        <dbReference type="ChEBI" id="CHEBI:15377"/>
        <dbReference type="ChEBI" id="CHEBI:15378"/>
        <dbReference type="ChEBI" id="CHEBI:15379"/>
        <dbReference type="ChEBI" id="CHEBI:16480"/>
        <dbReference type="ChEBI" id="CHEBI:32682"/>
        <dbReference type="ChEBI" id="CHEBI:57618"/>
        <dbReference type="ChEBI" id="CHEBI:57743"/>
        <dbReference type="ChEBI" id="CHEBI:58210"/>
        <dbReference type="EC" id="1.14.14.47"/>
    </reaction>
</comment>
<reference evidence="13 14" key="1">
    <citation type="submission" date="2019-08" db="EMBL/GenBank/DDBJ databases">
        <title>Genome of Phaeodactylibacter luteus.</title>
        <authorList>
            <person name="Bowman J.P."/>
        </authorList>
    </citation>
    <scope>NUCLEOTIDE SEQUENCE [LARGE SCALE GENOMIC DNA]</scope>
    <source>
        <strain evidence="13 14">KCTC 42180</strain>
    </source>
</reference>
<feature type="domain" description="Nitric oxide synthase (NOS)" evidence="12">
    <location>
        <begin position="59"/>
        <end position="66"/>
    </location>
</feature>
<dbReference type="CDD" id="cd00575">
    <property type="entry name" value="NOS_oxygenase"/>
    <property type="match status" value="1"/>
</dbReference>
<evidence type="ECO:0000256" key="10">
    <source>
        <dbReference type="PIRNR" id="PIRNR037219"/>
    </source>
</evidence>
<dbReference type="InterPro" id="IPR017142">
    <property type="entry name" value="Nitric_oxide_synthase_Oase-su"/>
</dbReference>
<evidence type="ECO:0000256" key="6">
    <source>
        <dbReference type="ARBA" id="ARBA00022723"/>
    </source>
</evidence>
<dbReference type="GO" id="GO:0020037">
    <property type="term" value="F:heme binding"/>
    <property type="evidence" value="ECO:0007669"/>
    <property type="project" value="InterPro"/>
</dbReference>
<evidence type="ECO:0000256" key="8">
    <source>
        <dbReference type="ARBA" id="ARBA00023004"/>
    </source>
</evidence>
<protein>
    <recommendedName>
        <fullName evidence="4 10">Nitric oxide synthase oxygenase</fullName>
        <ecNumber evidence="3 10">1.14.14.47</ecNumber>
    </recommendedName>
</protein>
<dbReference type="InterPro" id="IPR004030">
    <property type="entry name" value="NOS_N"/>
</dbReference>
<dbReference type="AlphaFoldDB" id="A0A5C6RJR2"/>
<dbReference type="RefSeq" id="WP_147168469.1">
    <property type="nucleotide sequence ID" value="NZ_VOOR01000035.1"/>
</dbReference>
<dbReference type="EC" id="1.14.14.47" evidence="3 10"/>
<comment type="function">
    <text evidence="10">Catalyzes the production of nitric oxide.</text>
</comment>
<dbReference type="Gene3D" id="3.90.1230.10">
    <property type="entry name" value="Nitric Oxide Synthase, Chain A, domain 3"/>
    <property type="match status" value="1"/>
</dbReference>
<dbReference type="Gene3D" id="3.90.340.10">
    <property type="entry name" value="Nitric Oxide Synthase, Chain A, domain 1"/>
    <property type="match status" value="1"/>
</dbReference>
<comment type="subunit">
    <text evidence="10">Homodimer.</text>
</comment>
<accession>A0A5C6RJR2</accession>
<dbReference type="Gene3D" id="3.90.440.10">
    <property type="entry name" value="Nitric Oxide Synthase,Heme Domain,Chain A domain 2"/>
    <property type="match status" value="1"/>
</dbReference>
<keyword evidence="7 10" id="KW-0560">Oxidoreductase</keyword>
<dbReference type="InterPro" id="IPR036119">
    <property type="entry name" value="NOS_N_sf"/>
</dbReference>
<organism evidence="13 14">
    <name type="scientific">Phaeodactylibacter luteus</name>
    <dbReference type="NCBI Taxonomy" id="1564516"/>
    <lineage>
        <taxon>Bacteria</taxon>
        <taxon>Pseudomonadati</taxon>
        <taxon>Bacteroidota</taxon>
        <taxon>Saprospiria</taxon>
        <taxon>Saprospirales</taxon>
        <taxon>Haliscomenobacteraceae</taxon>
        <taxon>Phaeodactylibacter</taxon>
    </lineage>
</organism>
<evidence type="ECO:0000256" key="5">
    <source>
        <dbReference type="ARBA" id="ARBA00022617"/>
    </source>
</evidence>
<sequence length="365" mass="40886">MAEASKFLRLFAKEQQHTEHWLGQRLANVAEELDETGAYRLTTEELAFGARVAWRNATRCIGRLYWKSLHVFDRRETTTAEGVFEALCEHLSFATNGGNIRSAISIFPEARRGKAPVTIHNHQLIRYAGYKDDATGLVIGDPASVGFTRFCEALGWKGNGTAHDILPLVVETAGHPPAWFEWPEAITLEVPIEHPTEPGITALGMKWYAVPVISDMRLEIGGISYPAAPFNGWYMGTEVGARNLADAGRYDMLPKVAAALGLDTAHHFTLWKDRALLELNTAVLHSFRENGVKMVDHHTAAEQHEHFERIECRHGRKVTGEWAWLIPPMSPAATSIFHKEYDATVLKPNFFYPEKEARGCPWSMG</sequence>
<evidence type="ECO:0000256" key="2">
    <source>
        <dbReference type="ARBA" id="ARBA00005411"/>
    </source>
</evidence>
<feature type="binding site" description="axial binding residue" evidence="11">
    <location>
        <position position="60"/>
    </location>
    <ligand>
        <name>heme</name>
        <dbReference type="ChEBI" id="CHEBI:30413"/>
    </ligand>
    <ligandPart>
        <name>Fe</name>
        <dbReference type="ChEBI" id="CHEBI:18248"/>
    </ligandPart>
</feature>
<dbReference type="EMBL" id="VOOR01000035">
    <property type="protein sequence ID" value="TXB62184.1"/>
    <property type="molecule type" value="Genomic_DNA"/>
</dbReference>
<dbReference type="Proteomes" id="UP000321580">
    <property type="component" value="Unassembled WGS sequence"/>
</dbReference>
<dbReference type="Pfam" id="PF02898">
    <property type="entry name" value="NO_synthase"/>
    <property type="match status" value="1"/>
</dbReference>
<dbReference type="InterPro" id="IPR044943">
    <property type="entry name" value="NOS_dom_1"/>
</dbReference>
<keyword evidence="8 10" id="KW-0408">Iron</keyword>
<evidence type="ECO:0000259" key="12">
    <source>
        <dbReference type="PROSITE" id="PS60001"/>
    </source>
</evidence>
<dbReference type="InterPro" id="IPR044940">
    <property type="entry name" value="NOS_dom_2"/>
</dbReference>
<evidence type="ECO:0000256" key="9">
    <source>
        <dbReference type="ARBA" id="ARBA00048713"/>
    </source>
</evidence>
<dbReference type="PANTHER" id="PTHR43410">
    <property type="entry name" value="NITRIC OXIDE SYNTHASE OXYGENASE"/>
    <property type="match status" value="1"/>
</dbReference>
<dbReference type="PIRSF" id="PIRSF037219">
    <property type="entry name" value="NOS_oxygenase"/>
    <property type="match status" value="1"/>
</dbReference>
<evidence type="ECO:0000256" key="1">
    <source>
        <dbReference type="ARBA" id="ARBA00001971"/>
    </source>
</evidence>
<dbReference type="PANTHER" id="PTHR43410:SF1">
    <property type="entry name" value="NITRIC OXIDE SYNTHASE"/>
    <property type="match status" value="1"/>
</dbReference>
<evidence type="ECO:0000256" key="3">
    <source>
        <dbReference type="ARBA" id="ARBA00012735"/>
    </source>
</evidence>
<dbReference type="InterPro" id="IPR050607">
    <property type="entry name" value="NOS"/>
</dbReference>
<comment type="miscellaneous">
    <text evidence="10">This protein is similar to the oxygenase domain of eukaryotic nitric oxide synthases but lacks the reductase domain which, in eukaryotes, is responsible for transfer of electrons to the ferric heme during nitric oxide synthesis.</text>
</comment>
<dbReference type="InterPro" id="IPR044944">
    <property type="entry name" value="NOS_dom_3"/>
</dbReference>
<name>A0A5C6RJR2_9BACT</name>
<dbReference type="OrthoDB" id="9789468at2"/>
<comment type="caution">
    <text evidence="13">The sequence shown here is derived from an EMBL/GenBank/DDBJ whole genome shotgun (WGS) entry which is preliminary data.</text>
</comment>
<dbReference type="GO" id="GO:0006809">
    <property type="term" value="P:nitric oxide biosynthetic process"/>
    <property type="evidence" value="ECO:0007669"/>
    <property type="project" value="InterPro"/>
</dbReference>
<evidence type="ECO:0000313" key="13">
    <source>
        <dbReference type="EMBL" id="TXB62184.1"/>
    </source>
</evidence>
<gene>
    <name evidence="13" type="ORF">FRY97_15485</name>
</gene>
<evidence type="ECO:0000313" key="14">
    <source>
        <dbReference type="Proteomes" id="UP000321580"/>
    </source>
</evidence>
<keyword evidence="14" id="KW-1185">Reference proteome</keyword>
<dbReference type="GO" id="GO:0004517">
    <property type="term" value="F:nitric-oxide synthase activity"/>
    <property type="evidence" value="ECO:0007669"/>
    <property type="project" value="InterPro"/>
</dbReference>
<evidence type="ECO:0000256" key="4">
    <source>
        <dbReference type="ARBA" id="ARBA00018859"/>
    </source>
</evidence>
<proteinExistence type="inferred from homology"/>
<keyword evidence="5 10" id="KW-0349">Heme</keyword>
<comment type="similarity">
    <text evidence="2 10">Belongs to the NOS family. Bacterial NOS oxygenase subfamily.</text>
</comment>
<keyword evidence="6 10" id="KW-0479">Metal-binding</keyword>
<dbReference type="SUPFAM" id="SSF56512">
    <property type="entry name" value="Nitric oxide (NO) synthase oxygenase domain"/>
    <property type="match status" value="1"/>
</dbReference>
<dbReference type="PROSITE" id="PS60001">
    <property type="entry name" value="NOS"/>
    <property type="match status" value="1"/>
</dbReference>
<evidence type="ECO:0000256" key="11">
    <source>
        <dbReference type="PIRSR" id="PIRSR037219-1"/>
    </source>
</evidence>
<dbReference type="GO" id="GO:0046872">
    <property type="term" value="F:metal ion binding"/>
    <property type="evidence" value="ECO:0007669"/>
    <property type="project" value="UniProtKB-KW"/>
</dbReference>
<evidence type="ECO:0000256" key="7">
    <source>
        <dbReference type="ARBA" id="ARBA00023002"/>
    </source>
</evidence>
<comment type="cofactor">
    <cofactor evidence="1 10 11">
        <name>heme</name>
        <dbReference type="ChEBI" id="CHEBI:30413"/>
    </cofactor>
</comment>